<keyword evidence="3" id="KW-1185">Reference proteome</keyword>
<proteinExistence type="predicted"/>
<name>A0A2X0IEE3_9ACTN</name>
<feature type="non-terminal residue" evidence="2">
    <location>
        <position position="1"/>
    </location>
</feature>
<reference evidence="2 3" key="1">
    <citation type="submission" date="2018-06" db="EMBL/GenBank/DDBJ databases">
        <title>Streptacidiphilus pinicola sp. nov., isolated from pine grove soil.</title>
        <authorList>
            <person name="Roh S.G."/>
            <person name="Park S."/>
            <person name="Kim M.-K."/>
            <person name="Yun B.-R."/>
            <person name="Park J."/>
            <person name="Kim M.J."/>
            <person name="Kim Y.S."/>
            <person name="Kim S.B."/>
        </authorList>
    </citation>
    <scope>NUCLEOTIDE SEQUENCE [LARGE SCALE GENOMIC DNA]</scope>
    <source>
        <strain evidence="2 3">MMS16-CNU450</strain>
    </source>
</reference>
<evidence type="ECO:0000313" key="3">
    <source>
        <dbReference type="Proteomes" id="UP000248889"/>
    </source>
</evidence>
<feature type="region of interest" description="Disordered" evidence="1">
    <location>
        <begin position="1"/>
        <end position="25"/>
    </location>
</feature>
<evidence type="ECO:0000313" key="2">
    <source>
        <dbReference type="EMBL" id="RAG81801.1"/>
    </source>
</evidence>
<sequence>RGGAGGRRRRVGREDHAEHRRGRARVEDAVARMKTDKIRRDCRVRGDGLHHAVQAVAHMHNLALAT</sequence>
<feature type="compositionally biased region" description="Basic residues" evidence="1">
    <location>
        <begin position="1"/>
        <end position="11"/>
    </location>
</feature>
<feature type="compositionally biased region" description="Basic and acidic residues" evidence="1">
    <location>
        <begin position="12"/>
        <end position="25"/>
    </location>
</feature>
<evidence type="ECO:0000256" key="1">
    <source>
        <dbReference type="SAM" id="MobiDB-lite"/>
    </source>
</evidence>
<dbReference type="Proteomes" id="UP000248889">
    <property type="component" value="Unassembled WGS sequence"/>
</dbReference>
<dbReference type="AlphaFoldDB" id="A0A2X0IEE3"/>
<comment type="caution">
    <text evidence="2">The sequence shown here is derived from an EMBL/GenBank/DDBJ whole genome shotgun (WGS) entry which is preliminary data.</text>
</comment>
<protein>
    <submittedName>
        <fullName evidence="2">IS5/IS1182 family transposase</fullName>
    </submittedName>
</protein>
<gene>
    <name evidence="2" type="ORF">DN069_31075</name>
</gene>
<organism evidence="2 3">
    <name type="scientific">Streptacidiphilus pinicola</name>
    <dbReference type="NCBI Taxonomy" id="2219663"/>
    <lineage>
        <taxon>Bacteria</taxon>
        <taxon>Bacillati</taxon>
        <taxon>Actinomycetota</taxon>
        <taxon>Actinomycetes</taxon>
        <taxon>Kitasatosporales</taxon>
        <taxon>Streptomycetaceae</taxon>
        <taxon>Streptacidiphilus</taxon>
    </lineage>
</organism>
<accession>A0A2X0IEE3</accession>
<dbReference type="EMBL" id="QKYN01000138">
    <property type="protein sequence ID" value="RAG81801.1"/>
    <property type="molecule type" value="Genomic_DNA"/>
</dbReference>